<feature type="compositionally biased region" description="Acidic residues" evidence="1">
    <location>
        <begin position="35"/>
        <end position="49"/>
    </location>
</feature>
<dbReference type="CDD" id="cd17039">
    <property type="entry name" value="Ubl_ubiquitin_like"/>
    <property type="match status" value="1"/>
</dbReference>
<comment type="caution">
    <text evidence="3">The sequence shown here is derived from an EMBL/GenBank/DDBJ whole genome shotgun (WGS) entry which is preliminary data.</text>
</comment>
<evidence type="ECO:0000256" key="1">
    <source>
        <dbReference type="SAM" id="MobiDB-lite"/>
    </source>
</evidence>
<dbReference type="InterPro" id="IPR029071">
    <property type="entry name" value="Ubiquitin-like_domsf"/>
</dbReference>
<dbReference type="AlphaFoldDB" id="A0AAE0XRS7"/>
<evidence type="ECO:0000313" key="3">
    <source>
        <dbReference type="EMBL" id="KAK3703486.1"/>
    </source>
</evidence>
<accession>A0AAE0XRS7</accession>
<evidence type="ECO:0000313" key="4">
    <source>
        <dbReference type="Proteomes" id="UP001283361"/>
    </source>
</evidence>
<dbReference type="Gene3D" id="3.10.20.90">
    <property type="entry name" value="Phosphatidylinositol 3-kinase Catalytic Subunit, Chain A, domain 1"/>
    <property type="match status" value="1"/>
</dbReference>
<proteinExistence type="predicted"/>
<gene>
    <name evidence="3" type="ORF">RRG08_024789</name>
</gene>
<organism evidence="3 4">
    <name type="scientific">Elysia crispata</name>
    <name type="common">lettuce slug</name>
    <dbReference type="NCBI Taxonomy" id="231223"/>
    <lineage>
        <taxon>Eukaryota</taxon>
        <taxon>Metazoa</taxon>
        <taxon>Spiralia</taxon>
        <taxon>Lophotrochozoa</taxon>
        <taxon>Mollusca</taxon>
        <taxon>Gastropoda</taxon>
        <taxon>Heterobranchia</taxon>
        <taxon>Euthyneura</taxon>
        <taxon>Panpulmonata</taxon>
        <taxon>Sacoglossa</taxon>
        <taxon>Placobranchoidea</taxon>
        <taxon>Plakobranchidae</taxon>
        <taxon>Elysia</taxon>
    </lineage>
</organism>
<protein>
    <recommendedName>
        <fullName evidence="2">Ubiquitin-like domain-containing protein</fullName>
    </recommendedName>
</protein>
<evidence type="ECO:0000259" key="2">
    <source>
        <dbReference type="PROSITE" id="PS50053"/>
    </source>
</evidence>
<dbReference type="SUPFAM" id="SSF54236">
    <property type="entry name" value="Ubiquitin-like"/>
    <property type="match status" value="1"/>
</dbReference>
<reference evidence="3" key="1">
    <citation type="journal article" date="2023" name="G3 (Bethesda)">
        <title>A reference genome for the long-term kleptoplast-retaining sea slug Elysia crispata morphotype clarki.</title>
        <authorList>
            <person name="Eastman K.E."/>
            <person name="Pendleton A.L."/>
            <person name="Shaikh M.A."/>
            <person name="Suttiyut T."/>
            <person name="Ogas R."/>
            <person name="Tomko P."/>
            <person name="Gavelis G."/>
            <person name="Widhalm J.R."/>
            <person name="Wisecaver J.H."/>
        </authorList>
    </citation>
    <scope>NUCLEOTIDE SEQUENCE</scope>
    <source>
        <strain evidence="3">ECLA1</strain>
    </source>
</reference>
<dbReference type="SMART" id="SM00213">
    <property type="entry name" value="UBQ"/>
    <property type="match status" value="2"/>
</dbReference>
<dbReference type="InterPro" id="IPR000626">
    <property type="entry name" value="Ubiquitin-like_dom"/>
</dbReference>
<sequence length="791" mass="90487">MEDLLSQPPIQGFGYGHHGETIFSSRPDYSRIPYPDEENSDNSDEDDDRYDTIYGDLDLQRVYGKQLVVWTHRHAETLALYTPVEGDTFVDIVRFARSTLQFNTAVDKMMVLLPGHRRPLDMDSVFQIRPGTSVLITPLYDYVVSVEVKQLGHKVDMILSIDLTVLELKGRLQTERGYPAEQTELLYRDQPLENSRYLFEHGLAHSSTIFVLLTMRYSTLVHVQTFWGKRYHLHVDACTTGLEIIASVLRRTVSQSVVDVVRLYELFLPKHTLVLYLGSRLVDWDHCLGLYGVEEGSVLRMTTIGLAHEMSLQSVPIKLMDTGKSYYIQVSKFDRWSSVVLKLHGMTGYPVNLMRLIRGNNTSVDFSDTLGVIQPHAKAVKLDTSAIRADNDLMYGLTLKFKIAKGVNELLKVAPSRTIKSVKDTLERVGVPNASMIDLVYNGHRLPNNKRVVDVIEEYKTPIELSLRQYPVFIHGHNNIIYRMLAHSKETLATFLMRVTMKTGISFRDHLLLSCGMVLQEDEETPVFDTRITPKSSIFLIPRQRYRPFLILHGDWLTKLRIPASPSNDLIKDILWKERTVPEGGLASIGNFLQWYFGPQIRDGKFFEQVPPLRERMLVYEENLGDRKMQLRAEQPRFVGRKLREQAGVGMRREGGGGNDGRPRENFDTTLAELDHFAARHIKKERRRRHKMQNWLQDGRLPALPRHMSAAEARYNHAHHTGARRKAYTTDPGMTVNRLPALPVPHLGGVAGASGESHGVQPSENGDNDWVFSLTHEIIENPRRQMRSRKH</sequence>
<dbReference type="EMBL" id="JAWDGP010007831">
    <property type="protein sequence ID" value="KAK3703486.1"/>
    <property type="molecule type" value="Genomic_DNA"/>
</dbReference>
<dbReference type="Pfam" id="PF00240">
    <property type="entry name" value="ubiquitin"/>
    <property type="match status" value="1"/>
</dbReference>
<feature type="region of interest" description="Disordered" evidence="1">
    <location>
        <begin position="24"/>
        <end position="50"/>
    </location>
</feature>
<dbReference type="PROSITE" id="PS50053">
    <property type="entry name" value="UBIQUITIN_2"/>
    <property type="match status" value="1"/>
</dbReference>
<name>A0AAE0XRS7_9GAST</name>
<dbReference type="Proteomes" id="UP001283361">
    <property type="component" value="Unassembled WGS sequence"/>
</dbReference>
<keyword evidence="4" id="KW-1185">Reference proteome</keyword>
<feature type="domain" description="Ubiquitin-like" evidence="2">
    <location>
        <begin position="144"/>
        <end position="218"/>
    </location>
</feature>